<organism evidence="3 4">
    <name type="scientific">Isoalcanivorax pacificus W11-5</name>
    <dbReference type="NCBI Taxonomy" id="391936"/>
    <lineage>
        <taxon>Bacteria</taxon>
        <taxon>Pseudomonadati</taxon>
        <taxon>Pseudomonadota</taxon>
        <taxon>Gammaproteobacteria</taxon>
        <taxon>Oceanospirillales</taxon>
        <taxon>Alcanivoracaceae</taxon>
        <taxon>Isoalcanivorax</taxon>
    </lineage>
</organism>
<accession>A0A0B4XPS3</accession>
<dbReference type="PRINTS" id="PR00103">
    <property type="entry name" value="CAMPKINASE"/>
</dbReference>
<gene>
    <name evidence="3" type="ORF">S7S_13970</name>
</gene>
<dbReference type="PROSITE" id="PS50042">
    <property type="entry name" value="CNMP_BINDING_3"/>
    <property type="match status" value="2"/>
</dbReference>
<dbReference type="KEGG" id="apac:S7S_13970"/>
<dbReference type="Gene3D" id="2.60.120.10">
    <property type="entry name" value="Jelly Rolls"/>
    <property type="match status" value="2"/>
</dbReference>
<dbReference type="STRING" id="391936.S7S_13970"/>
<dbReference type="PROSITE" id="PS50206">
    <property type="entry name" value="RHODANESE_3"/>
    <property type="match status" value="1"/>
</dbReference>
<dbReference type="InterPro" id="IPR001763">
    <property type="entry name" value="Rhodanese-like_dom"/>
</dbReference>
<feature type="domain" description="Rhodanese" evidence="2">
    <location>
        <begin position="268"/>
        <end position="350"/>
    </location>
</feature>
<dbReference type="SUPFAM" id="SSF51206">
    <property type="entry name" value="cAMP-binding domain-like"/>
    <property type="match status" value="2"/>
</dbReference>
<evidence type="ECO:0000313" key="3">
    <source>
        <dbReference type="EMBL" id="AJD49206.1"/>
    </source>
</evidence>
<dbReference type="SMART" id="SM00100">
    <property type="entry name" value="cNMP"/>
    <property type="match status" value="2"/>
</dbReference>
<dbReference type="InterPro" id="IPR014710">
    <property type="entry name" value="RmlC-like_jellyroll"/>
</dbReference>
<dbReference type="SUPFAM" id="SSF52821">
    <property type="entry name" value="Rhodanese/Cell cycle control phosphatase"/>
    <property type="match status" value="1"/>
</dbReference>
<feature type="domain" description="Cyclic nucleotide-binding" evidence="1">
    <location>
        <begin position="18"/>
        <end position="116"/>
    </location>
</feature>
<evidence type="ECO:0000313" key="4">
    <source>
        <dbReference type="Proteomes" id="UP000006764"/>
    </source>
</evidence>
<dbReference type="HOGENOM" id="CLU_050367_0_0_6"/>
<dbReference type="Gene3D" id="3.40.250.10">
    <property type="entry name" value="Rhodanese-like domain"/>
    <property type="match status" value="1"/>
</dbReference>
<feature type="domain" description="Cyclic nucleotide-binding" evidence="1">
    <location>
        <begin position="146"/>
        <end position="248"/>
    </location>
</feature>
<dbReference type="AlphaFoldDB" id="A0A0B4XPS3"/>
<keyword evidence="3" id="KW-0808">Transferase</keyword>
<dbReference type="RefSeq" id="WP_041026011.1">
    <property type="nucleotide sequence ID" value="NZ_CP004387.1"/>
</dbReference>
<evidence type="ECO:0000259" key="1">
    <source>
        <dbReference type="PROSITE" id="PS50042"/>
    </source>
</evidence>
<dbReference type="EMBL" id="CP004387">
    <property type="protein sequence ID" value="AJD49206.1"/>
    <property type="molecule type" value="Genomic_DNA"/>
</dbReference>
<sequence length="351" mass="39272">MSDDATRIDLQRLKHFIPFDSLSDSHLAEIRARIHVLQLPPARLVFKRGQPAGQAMFLVSGAVDITDASFQVRPFPADDDENYLALDNYPEHTVNAITTEPSTFYLLERNHLDLLMTWTQAAESMLEEGEDDRQSDWMDALLGSELFAQVPPTRIQSLFAKFEERTCHLGEEVVREGDGGDTFYVIKQGKAMVTRRQGGREDTLAALTAGSFFGEDALISDAPRNATVTMTSDGILMCLGKEDFRDILQQSVVRRVSNDELDALNEDGDRACVLIDVRLPMEFRHDRTPGARNIPLTELRRELRSLEKDFIYVVSCDGGRRSELGAYLLSEAGFDAFVLERQSAPPEPAAS</sequence>
<dbReference type="GO" id="GO:0016301">
    <property type="term" value="F:kinase activity"/>
    <property type="evidence" value="ECO:0007669"/>
    <property type="project" value="UniProtKB-KW"/>
</dbReference>
<dbReference type="Pfam" id="PF00581">
    <property type="entry name" value="Rhodanese"/>
    <property type="match status" value="1"/>
</dbReference>
<evidence type="ECO:0000259" key="2">
    <source>
        <dbReference type="PROSITE" id="PS50206"/>
    </source>
</evidence>
<dbReference type="Proteomes" id="UP000006764">
    <property type="component" value="Chromosome"/>
</dbReference>
<keyword evidence="3" id="KW-0418">Kinase</keyword>
<dbReference type="PROSITE" id="PS00888">
    <property type="entry name" value="CNMP_BINDING_1"/>
    <property type="match status" value="1"/>
</dbReference>
<dbReference type="PANTHER" id="PTHR23011:SF28">
    <property type="entry name" value="CYCLIC NUCLEOTIDE-BINDING DOMAIN CONTAINING PROTEIN"/>
    <property type="match status" value="1"/>
</dbReference>
<name>A0A0B4XPS3_9GAMM</name>
<dbReference type="InterPro" id="IPR018488">
    <property type="entry name" value="cNMP-bd_CS"/>
</dbReference>
<dbReference type="OrthoDB" id="9814704at2"/>
<dbReference type="InterPro" id="IPR036873">
    <property type="entry name" value="Rhodanese-like_dom_sf"/>
</dbReference>
<dbReference type="PANTHER" id="PTHR23011">
    <property type="entry name" value="CYCLIC NUCLEOTIDE-BINDING DOMAIN CONTAINING PROTEIN"/>
    <property type="match status" value="1"/>
</dbReference>
<keyword evidence="4" id="KW-1185">Reference proteome</keyword>
<proteinExistence type="predicted"/>
<dbReference type="SMART" id="SM00450">
    <property type="entry name" value="RHOD"/>
    <property type="match status" value="1"/>
</dbReference>
<dbReference type="InterPro" id="IPR000595">
    <property type="entry name" value="cNMP-bd_dom"/>
</dbReference>
<dbReference type="Pfam" id="PF00027">
    <property type="entry name" value="cNMP_binding"/>
    <property type="match status" value="1"/>
</dbReference>
<dbReference type="InterPro" id="IPR018490">
    <property type="entry name" value="cNMP-bd_dom_sf"/>
</dbReference>
<protein>
    <submittedName>
        <fullName evidence="3">cAMP-dependent protein kinase regulatory chain</fullName>
    </submittedName>
</protein>
<dbReference type="CDD" id="cd00038">
    <property type="entry name" value="CAP_ED"/>
    <property type="match status" value="2"/>
</dbReference>
<reference evidence="3 4" key="1">
    <citation type="journal article" date="2012" name="J. Bacteriol.">
        <title>Genome sequence of an alkane-degrading bacterium, Alcanivorax pacificus type strain W11-5, isolated from deep sea sediment.</title>
        <authorList>
            <person name="Lai Q."/>
            <person name="Shao Z."/>
        </authorList>
    </citation>
    <scope>NUCLEOTIDE SEQUENCE [LARGE SCALE GENOMIC DNA]</scope>
    <source>
        <strain evidence="3 4">W11-5</strain>
    </source>
</reference>